<dbReference type="InterPro" id="IPR025192">
    <property type="entry name" value="Succ_DH/fum_Rdtase_N"/>
</dbReference>
<comment type="cofactor">
    <cofactor evidence="1">
        <name>[3Fe-4S] cluster</name>
        <dbReference type="ChEBI" id="CHEBI:21137"/>
    </cofactor>
</comment>
<comment type="pathway">
    <text evidence="3">Carbohydrate metabolism; tricarboxylic acid cycle.</text>
</comment>
<evidence type="ECO:0000313" key="17">
    <source>
        <dbReference type="EMBL" id="AKG38635.1"/>
    </source>
</evidence>
<evidence type="ECO:0000256" key="13">
    <source>
        <dbReference type="ARBA" id="ARBA00023291"/>
    </source>
</evidence>
<evidence type="ECO:0000256" key="7">
    <source>
        <dbReference type="ARBA" id="ARBA00022532"/>
    </source>
</evidence>
<dbReference type="RefSeq" id="WP_052884064.1">
    <property type="nucleotide sequence ID" value="NZ_CP009961.1"/>
</dbReference>
<evidence type="ECO:0000313" key="18">
    <source>
        <dbReference type="Proteomes" id="UP000067434"/>
    </source>
</evidence>
<keyword evidence="13" id="KW-0003">3Fe-4S</keyword>
<dbReference type="InterPro" id="IPR006058">
    <property type="entry name" value="2Fe2S_fd_BS"/>
</dbReference>
<name>A0A0F7FHJ5_9CREN</name>
<dbReference type="PROSITE" id="PS00197">
    <property type="entry name" value="2FE2S_FER_1"/>
    <property type="match status" value="1"/>
</dbReference>
<accession>A0A0F7FHJ5</accession>
<proteinExistence type="inferred from homology"/>
<keyword evidence="12" id="KW-0411">Iron-sulfur</keyword>
<evidence type="ECO:0000256" key="4">
    <source>
        <dbReference type="ARBA" id="ARBA00009433"/>
    </source>
</evidence>
<dbReference type="GO" id="GO:0051539">
    <property type="term" value="F:4 iron, 4 sulfur cluster binding"/>
    <property type="evidence" value="ECO:0007669"/>
    <property type="project" value="UniProtKB-KW"/>
</dbReference>
<evidence type="ECO:0000256" key="3">
    <source>
        <dbReference type="ARBA" id="ARBA00005163"/>
    </source>
</evidence>
<dbReference type="PATRIC" id="fig|1550241.5.peg.879"/>
<evidence type="ECO:0000256" key="10">
    <source>
        <dbReference type="ARBA" id="ARBA00023002"/>
    </source>
</evidence>
<evidence type="ECO:0000256" key="6">
    <source>
        <dbReference type="ARBA" id="ARBA00022485"/>
    </source>
</evidence>
<dbReference type="GO" id="GO:0009055">
    <property type="term" value="F:electron transfer activity"/>
    <property type="evidence" value="ECO:0007669"/>
    <property type="project" value="InterPro"/>
</dbReference>
<dbReference type="GeneID" id="25401391"/>
<evidence type="ECO:0000256" key="12">
    <source>
        <dbReference type="ARBA" id="ARBA00023014"/>
    </source>
</evidence>
<dbReference type="InterPro" id="IPR004489">
    <property type="entry name" value="Succ_DH/fum_Rdtase_Fe-S"/>
</dbReference>
<dbReference type="CDD" id="cd00207">
    <property type="entry name" value="fer2"/>
    <property type="match status" value="1"/>
</dbReference>
<dbReference type="PROSITE" id="PS51379">
    <property type="entry name" value="4FE4S_FER_2"/>
    <property type="match status" value="1"/>
</dbReference>
<keyword evidence="11" id="KW-0408">Iron</keyword>
<comment type="cofactor">
    <cofactor evidence="14">
        <name>[2Fe-2S] cluster</name>
        <dbReference type="ChEBI" id="CHEBI:190135"/>
    </cofactor>
</comment>
<dbReference type="STRING" id="1550241.MA03_04130"/>
<dbReference type="Gene3D" id="3.10.20.30">
    <property type="match status" value="1"/>
</dbReference>
<organism evidence="17 18">
    <name type="scientific">Infirmifilum uzonense</name>
    <dbReference type="NCBI Taxonomy" id="1550241"/>
    <lineage>
        <taxon>Archaea</taxon>
        <taxon>Thermoproteota</taxon>
        <taxon>Thermoprotei</taxon>
        <taxon>Thermofilales</taxon>
        <taxon>Thermofilaceae</taxon>
        <taxon>Infirmifilum</taxon>
    </lineage>
</organism>
<dbReference type="GO" id="GO:0008177">
    <property type="term" value="F:succinate dehydrogenase (quinone) activity"/>
    <property type="evidence" value="ECO:0007669"/>
    <property type="project" value="UniProtKB-EC"/>
</dbReference>
<sequence>MKYKVVIRRYKDGRISFDTFEVEANPSESVLDVVERISIEKDKTLVFEHACHHGVCGACGMVINGVERLACITRIGDVARNGVVVLEPLRGFKVISDLAVDKSRMFGRYRHVAPSTLEKLELRLNNAVSIPREKLYDCLECGICYSACPIANTFPEYLGPSLLALISRSGNERVPRVVDSRRGVWGCHAAFECSVRCPVNFKPGESILKLRRNIISGRVRVEG</sequence>
<evidence type="ECO:0000256" key="8">
    <source>
        <dbReference type="ARBA" id="ARBA00022714"/>
    </source>
</evidence>
<dbReference type="AlphaFoldDB" id="A0A0F7FHJ5"/>
<dbReference type="InterPro" id="IPR017896">
    <property type="entry name" value="4Fe4S_Fe-S-bd"/>
</dbReference>
<evidence type="ECO:0000256" key="9">
    <source>
        <dbReference type="ARBA" id="ARBA00022723"/>
    </source>
</evidence>
<keyword evidence="6" id="KW-0004">4Fe-4S</keyword>
<feature type="domain" description="4Fe-4S ferredoxin-type" evidence="16">
    <location>
        <begin position="126"/>
        <end position="157"/>
    </location>
</feature>
<keyword evidence="10" id="KW-0560">Oxidoreductase</keyword>
<dbReference type="GO" id="GO:0051537">
    <property type="term" value="F:2 iron, 2 sulfur cluster binding"/>
    <property type="evidence" value="ECO:0007669"/>
    <property type="project" value="UniProtKB-KW"/>
</dbReference>
<evidence type="ECO:0000256" key="2">
    <source>
        <dbReference type="ARBA" id="ARBA00001966"/>
    </source>
</evidence>
<dbReference type="EMBL" id="CP009961">
    <property type="protein sequence ID" value="AKG38635.1"/>
    <property type="molecule type" value="Genomic_DNA"/>
</dbReference>
<evidence type="ECO:0000259" key="16">
    <source>
        <dbReference type="PROSITE" id="PS51379"/>
    </source>
</evidence>
<reference evidence="17 18" key="1">
    <citation type="journal article" date="2015" name="Stand. Genomic Sci.">
        <title>Complete genome sequence of and proposal of Thermofilum uzonense sp. nov. a novel hyperthermophilic crenarchaeon and emended description of the genus Thermofilum.</title>
        <authorList>
            <person name="Toshchakov S.V."/>
            <person name="Korzhenkov A.A."/>
            <person name="Samarov N.I."/>
            <person name="Mazunin I.O."/>
            <person name="Mozhey O.I."/>
            <person name="Shmyr I.S."/>
            <person name="Derbikova K.S."/>
            <person name="Taranov E.A."/>
            <person name="Dominova I.N."/>
            <person name="Bonch-Osmolovskaya E.A."/>
            <person name="Patrushev M.V."/>
            <person name="Podosokorskaya O.A."/>
            <person name="Kublanov I.V."/>
        </authorList>
    </citation>
    <scope>NUCLEOTIDE SEQUENCE [LARGE SCALE GENOMIC DNA]</scope>
    <source>
        <strain evidence="17 18">1807-2</strain>
    </source>
</reference>
<dbReference type="GO" id="GO:0046872">
    <property type="term" value="F:metal ion binding"/>
    <property type="evidence" value="ECO:0007669"/>
    <property type="project" value="UniProtKB-KW"/>
</dbReference>
<dbReference type="SUPFAM" id="SSF46548">
    <property type="entry name" value="alpha-helical ferredoxin"/>
    <property type="match status" value="1"/>
</dbReference>
<dbReference type="PROSITE" id="PS51085">
    <property type="entry name" value="2FE2S_FER_2"/>
    <property type="match status" value="1"/>
</dbReference>
<dbReference type="InterPro" id="IPR036010">
    <property type="entry name" value="2Fe-2S_ferredoxin-like_sf"/>
</dbReference>
<keyword evidence="8" id="KW-0001">2Fe-2S</keyword>
<comment type="similarity">
    <text evidence="4">Belongs to the succinate dehydrogenase/fumarate reductase iron-sulfur protein family.</text>
</comment>
<evidence type="ECO:0000256" key="5">
    <source>
        <dbReference type="ARBA" id="ARBA00012792"/>
    </source>
</evidence>
<keyword evidence="7" id="KW-0816">Tricarboxylic acid cycle</keyword>
<feature type="domain" description="2Fe-2S ferredoxin-type" evidence="15">
    <location>
        <begin position="13"/>
        <end position="90"/>
    </location>
</feature>
<evidence type="ECO:0000256" key="11">
    <source>
        <dbReference type="ARBA" id="ARBA00023004"/>
    </source>
</evidence>
<dbReference type="Pfam" id="PF13183">
    <property type="entry name" value="Fer4_8"/>
    <property type="match status" value="1"/>
</dbReference>
<dbReference type="InterPro" id="IPR012675">
    <property type="entry name" value="Beta-grasp_dom_sf"/>
</dbReference>
<dbReference type="PANTHER" id="PTHR11921">
    <property type="entry name" value="SUCCINATE DEHYDROGENASE IRON-SULFUR PROTEIN"/>
    <property type="match status" value="1"/>
</dbReference>
<dbReference type="EC" id="1.3.5.1" evidence="5"/>
<dbReference type="NCBIfam" id="TIGR00384">
    <property type="entry name" value="dhsB"/>
    <property type="match status" value="1"/>
</dbReference>
<dbReference type="PROSITE" id="PS00198">
    <property type="entry name" value="4FE4S_FER_1"/>
    <property type="match status" value="1"/>
</dbReference>
<evidence type="ECO:0000256" key="14">
    <source>
        <dbReference type="ARBA" id="ARBA00034078"/>
    </source>
</evidence>
<dbReference type="GO" id="GO:0022904">
    <property type="term" value="P:respiratory electron transport chain"/>
    <property type="evidence" value="ECO:0007669"/>
    <property type="project" value="TreeGrafter"/>
</dbReference>
<dbReference type="SUPFAM" id="SSF54292">
    <property type="entry name" value="2Fe-2S ferredoxin-like"/>
    <property type="match status" value="1"/>
</dbReference>
<comment type="cofactor">
    <cofactor evidence="2">
        <name>[4Fe-4S] cluster</name>
        <dbReference type="ChEBI" id="CHEBI:49883"/>
    </cofactor>
</comment>
<dbReference type="InterPro" id="IPR009051">
    <property type="entry name" value="Helical_ferredxn"/>
</dbReference>
<dbReference type="HOGENOM" id="CLU_044838_3_3_2"/>
<dbReference type="KEGG" id="thf:MA03_04130"/>
<dbReference type="InterPro" id="IPR001041">
    <property type="entry name" value="2Fe-2S_ferredoxin-type"/>
</dbReference>
<evidence type="ECO:0000259" key="15">
    <source>
        <dbReference type="PROSITE" id="PS51085"/>
    </source>
</evidence>
<keyword evidence="18" id="KW-1185">Reference proteome</keyword>
<gene>
    <name evidence="17" type="ORF">MA03_04130</name>
</gene>
<dbReference type="Proteomes" id="UP000067434">
    <property type="component" value="Chromosome"/>
</dbReference>
<protein>
    <recommendedName>
        <fullName evidence="5">succinate dehydrogenase</fullName>
        <ecNumber evidence="5">1.3.5.1</ecNumber>
    </recommendedName>
</protein>
<keyword evidence="9" id="KW-0479">Metal-binding</keyword>
<dbReference type="InterPro" id="IPR050573">
    <property type="entry name" value="SDH/FRD_Iron-Sulfur"/>
</dbReference>
<dbReference type="Gene3D" id="1.10.1060.10">
    <property type="entry name" value="Alpha-helical ferredoxin"/>
    <property type="match status" value="1"/>
</dbReference>
<dbReference type="GO" id="GO:0051538">
    <property type="term" value="F:3 iron, 4 sulfur cluster binding"/>
    <property type="evidence" value="ECO:0007669"/>
    <property type="project" value="UniProtKB-KW"/>
</dbReference>
<dbReference type="OrthoDB" id="144910at2157"/>
<evidence type="ECO:0000256" key="1">
    <source>
        <dbReference type="ARBA" id="ARBA00001927"/>
    </source>
</evidence>
<dbReference type="Pfam" id="PF13085">
    <property type="entry name" value="Fer2_3"/>
    <property type="match status" value="1"/>
</dbReference>
<dbReference type="InterPro" id="IPR017900">
    <property type="entry name" value="4Fe4S_Fe_S_CS"/>
</dbReference>
<dbReference type="PANTHER" id="PTHR11921:SF29">
    <property type="entry name" value="SUCCINATE DEHYDROGENASE [UBIQUINONE] IRON-SULFUR SUBUNIT, MITOCHONDRIAL"/>
    <property type="match status" value="1"/>
</dbReference>
<dbReference type="GO" id="GO:0006099">
    <property type="term" value="P:tricarboxylic acid cycle"/>
    <property type="evidence" value="ECO:0007669"/>
    <property type="project" value="UniProtKB-KW"/>
</dbReference>